<feature type="domain" description="Teneurin-like YD-shell" evidence="2">
    <location>
        <begin position="8"/>
        <end position="96"/>
    </location>
</feature>
<keyword evidence="4" id="KW-1185">Reference proteome</keyword>
<dbReference type="Pfam" id="PF25023">
    <property type="entry name" value="TEN_YD-shell"/>
    <property type="match status" value="1"/>
</dbReference>
<dbReference type="RefSeq" id="WP_092778500.1">
    <property type="nucleotide sequence ID" value="NZ_FORA01000001.1"/>
</dbReference>
<proteinExistence type="predicted"/>
<dbReference type="InterPro" id="IPR022385">
    <property type="entry name" value="Rhs_assc_core"/>
</dbReference>
<dbReference type="PANTHER" id="PTHR32305">
    <property type="match status" value="1"/>
</dbReference>
<dbReference type="STRING" id="390807.SAMN04488095_1489"/>
<dbReference type="PRINTS" id="PR00394">
    <property type="entry name" value="RHSPROTEIN"/>
</dbReference>
<reference evidence="3 4" key="1">
    <citation type="submission" date="2016-10" db="EMBL/GenBank/DDBJ databases">
        <authorList>
            <person name="de Groot N.N."/>
        </authorList>
    </citation>
    <scope>NUCLEOTIDE SEQUENCE [LARGE SCALE GENOMIC DNA]</scope>
    <source>
        <strain evidence="3 4">DSM 19073</strain>
    </source>
</reference>
<dbReference type="Gene3D" id="2.180.10.10">
    <property type="entry name" value="RHS repeat-associated core"/>
    <property type="match status" value="1"/>
</dbReference>
<sequence length="303" mass="33692">MREYIWLEGRVIAVIEGGELYHVRTDHIGRPVFATNDLGVKVWEVSYLPFGGVRQVLSGAPIDLRFPGQWFQSESGLHQNWMRDYDPTTGRYMQADPLGLINGASVYAYALSSPMVHTDPTGEIVPAVIAAGILISWAIDAAVQTVENCGDVTAYDWRRGANAYLLGAIPGGLSNVGRFANPLLKRYGIGKVVNWRNSTRLNAFFEDSHWFARSATKNWTSPVSRWFSRSPLNSSHVTWRFHARTDPGAFRFLSQQNKRRLGSLFHQARRGNYSDGGFQTALRTPVWLWGGAATGLSSGAISE</sequence>
<protein>
    <submittedName>
        <fullName evidence="3">RHS repeat-associated core domain-containing protein</fullName>
    </submittedName>
</protein>
<name>A0A1I3K0E9_9RHOB</name>
<dbReference type="OrthoDB" id="7876417at2"/>
<dbReference type="NCBIfam" id="TIGR03696">
    <property type="entry name" value="Rhs_assc_core"/>
    <property type="match status" value="1"/>
</dbReference>
<organism evidence="3 4">
    <name type="scientific">Jannaschia pohangensis</name>
    <dbReference type="NCBI Taxonomy" id="390807"/>
    <lineage>
        <taxon>Bacteria</taxon>
        <taxon>Pseudomonadati</taxon>
        <taxon>Pseudomonadota</taxon>
        <taxon>Alphaproteobacteria</taxon>
        <taxon>Rhodobacterales</taxon>
        <taxon>Roseobacteraceae</taxon>
        <taxon>Jannaschia</taxon>
    </lineage>
</organism>
<dbReference type="InterPro" id="IPR050708">
    <property type="entry name" value="T6SS_VgrG/RHS"/>
</dbReference>
<dbReference type="EMBL" id="FORA01000001">
    <property type="protein sequence ID" value="SFI65780.1"/>
    <property type="molecule type" value="Genomic_DNA"/>
</dbReference>
<gene>
    <name evidence="3" type="ORF">SAMN04488095_1489</name>
</gene>
<dbReference type="InterPro" id="IPR056823">
    <property type="entry name" value="TEN-like_YD-shell"/>
</dbReference>
<dbReference type="Proteomes" id="UP000199110">
    <property type="component" value="Unassembled WGS sequence"/>
</dbReference>
<evidence type="ECO:0000256" key="1">
    <source>
        <dbReference type="ARBA" id="ARBA00022737"/>
    </source>
</evidence>
<accession>A0A1I3K0E9</accession>
<dbReference type="AlphaFoldDB" id="A0A1I3K0E9"/>
<evidence type="ECO:0000313" key="3">
    <source>
        <dbReference type="EMBL" id="SFI65780.1"/>
    </source>
</evidence>
<keyword evidence="1" id="KW-0677">Repeat</keyword>
<evidence type="ECO:0000259" key="2">
    <source>
        <dbReference type="Pfam" id="PF25023"/>
    </source>
</evidence>
<evidence type="ECO:0000313" key="4">
    <source>
        <dbReference type="Proteomes" id="UP000199110"/>
    </source>
</evidence>
<dbReference type="PANTHER" id="PTHR32305:SF15">
    <property type="entry name" value="PROTEIN RHSA-RELATED"/>
    <property type="match status" value="1"/>
</dbReference>